<name>A0A2G2YWJ3_CAPAN</name>
<organism evidence="1 2">
    <name type="scientific">Capsicum annuum</name>
    <name type="common">Capsicum pepper</name>
    <dbReference type="NCBI Taxonomy" id="4072"/>
    <lineage>
        <taxon>Eukaryota</taxon>
        <taxon>Viridiplantae</taxon>
        <taxon>Streptophyta</taxon>
        <taxon>Embryophyta</taxon>
        <taxon>Tracheophyta</taxon>
        <taxon>Spermatophyta</taxon>
        <taxon>Magnoliopsida</taxon>
        <taxon>eudicotyledons</taxon>
        <taxon>Gunneridae</taxon>
        <taxon>Pentapetalae</taxon>
        <taxon>asterids</taxon>
        <taxon>lamiids</taxon>
        <taxon>Solanales</taxon>
        <taxon>Solanaceae</taxon>
        <taxon>Solanoideae</taxon>
        <taxon>Capsiceae</taxon>
        <taxon>Capsicum</taxon>
    </lineage>
</organism>
<accession>A0A2G2YWJ3</accession>
<keyword evidence="2" id="KW-1185">Reference proteome</keyword>
<proteinExistence type="predicted"/>
<reference evidence="1 2" key="2">
    <citation type="journal article" date="2017" name="Genome Biol.">
        <title>New reference genome sequences of hot pepper reveal the massive evolution of plant disease-resistance genes by retroduplication.</title>
        <authorList>
            <person name="Kim S."/>
            <person name="Park J."/>
            <person name="Yeom S.I."/>
            <person name="Kim Y.M."/>
            <person name="Seo E."/>
            <person name="Kim K.T."/>
            <person name="Kim M.S."/>
            <person name="Lee J.M."/>
            <person name="Cheong K."/>
            <person name="Shin H.S."/>
            <person name="Kim S.B."/>
            <person name="Han K."/>
            <person name="Lee J."/>
            <person name="Park M."/>
            <person name="Lee H.A."/>
            <person name="Lee H.Y."/>
            <person name="Lee Y."/>
            <person name="Oh S."/>
            <person name="Lee J.H."/>
            <person name="Choi E."/>
            <person name="Choi E."/>
            <person name="Lee S.E."/>
            <person name="Jeon J."/>
            <person name="Kim H."/>
            <person name="Choi G."/>
            <person name="Song H."/>
            <person name="Lee J."/>
            <person name="Lee S.C."/>
            <person name="Kwon J.K."/>
            <person name="Lee H.Y."/>
            <person name="Koo N."/>
            <person name="Hong Y."/>
            <person name="Kim R.W."/>
            <person name="Kang W.H."/>
            <person name="Huh J.H."/>
            <person name="Kang B.C."/>
            <person name="Yang T.J."/>
            <person name="Lee Y.H."/>
            <person name="Bennetzen J.L."/>
            <person name="Choi D."/>
        </authorList>
    </citation>
    <scope>NUCLEOTIDE SEQUENCE [LARGE SCALE GENOMIC DNA]</scope>
    <source>
        <strain evidence="2">cv. CM334</strain>
    </source>
</reference>
<dbReference type="STRING" id="4072.A0A2G2YWJ3"/>
<dbReference type="Gramene" id="PHT74109">
    <property type="protein sequence ID" value="PHT74109"/>
    <property type="gene ID" value="T459_21386"/>
</dbReference>
<dbReference type="Proteomes" id="UP000222542">
    <property type="component" value="Unassembled WGS sequence"/>
</dbReference>
<protein>
    <submittedName>
        <fullName evidence="1">Uncharacterized protein</fullName>
    </submittedName>
</protein>
<dbReference type="AlphaFoldDB" id="A0A2G2YWJ3"/>
<dbReference type="PANTHER" id="PTHR10492">
    <property type="match status" value="1"/>
</dbReference>
<sequence>MNSANEDAIELNLLYREFSEYFVWSIKDKMWSYWKKKRTIGRVVTCHPTEEERYYLRLLLMNVRGPKSYKDFRTVEGQLCSTFRECVEKQGLLHSNNCLIGCILEATSYQMPHSLRRLFATLLVYCNPVNPRELWKQFEEPMSEDFKLIPNIGRKDIQFQVLNQINDILHSMGVYINEYKLVQETIRLSKTAKEAKEVHFERTIVVSEEYTLLYKKLNKDQFKAYNTIMERIFSYRAGAFSLMAQEEQGKNFYIVLYLYLYDRKVI</sequence>
<dbReference type="PANTHER" id="PTHR10492:SF74">
    <property type="entry name" value="ATP-DEPENDENT DNA HELICASE"/>
    <property type="match status" value="1"/>
</dbReference>
<evidence type="ECO:0000313" key="2">
    <source>
        <dbReference type="Proteomes" id="UP000222542"/>
    </source>
</evidence>
<dbReference type="EMBL" id="AYRZ02000008">
    <property type="protein sequence ID" value="PHT74109.1"/>
    <property type="molecule type" value="Genomic_DNA"/>
</dbReference>
<gene>
    <name evidence="1" type="ORF">T459_21386</name>
</gene>
<reference evidence="1 2" key="1">
    <citation type="journal article" date="2014" name="Nat. Genet.">
        <title>Genome sequence of the hot pepper provides insights into the evolution of pungency in Capsicum species.</title>
        <authorList>
            <person name="Kim S."/>
            <person name="Park M."/>
            <person name="Yeom S.I."/>
            <person name="Kim Y.M."/>
            <person name="Lee J.M."/>
            <person name="Lee H.A."/>
            <person name="Seo E."/>
            <person name="Choi J."/>
            <person name="Cheong K."/>
            <person name="Kim K.T."/>
            <person name="Jung K."/>
            <person name="Lee G.W."/>
            <person name="Oh S.K."/>
            <person name="Bae C."/>
            <person name="Kim S.B."/>
            <person name="Lee H.Y."/>
            <person name="Kim S.Y."/>
            <person name="Kim M.S."/>
            <person name="Kang B.C."/>
            <person name="Jo Y.D."/>
            <person name="Yang H.B."/>
            <person name="Jeong H.J."/>
            <person name="Kang W.H."/>
            <person name="Kwon J.K."/>
            <person name="Shin C."/>
            <person name="Lim J.Y."/>
            <person name="Park J.H."/>
            <person name="Huh J.H."/>
            <person name="Kim J.S."/>
            <person name="Kim B.D."/>
            <person name="Cohen O."/>
            <person name="Paran I."/>
            <person name="Suh M.C."/>
            <person name="Lee S.B."/>
            <person name="Kim Y.K."/>
            <person name="Shin Y."/>
            <person name="Noh S.J."/>
            <person name="Park J."/>
            <person name="Seo Y.S."/>
            <person name="Kwon S.Y."/>
            <person name="Kim H.A."/>
            <person name="Park J.M."/>
            <person name="Kim H.J."/>
            <person name="Choi S.B."/>
            <person name="Bosland P.W."/>
            <person name="Reeves G."/>
            <person name="Jo S.H."/>
            <person name="Lee B.W."/>
            <person name="Cho H.T."/>
            <person name="Choi H.S."/>
            <person name="Lee M.S."/>
            <person name="Yu Y."/>
            <person name="Do Choi Y."/>
            <person name="Park B.S."/>
            <person name="van Deynze A."/>
            <person name="Ashrafi H."/>
            <person name="Hill T."/>
            <person name="Kim W.T."/>
            <person name="Pai H.S."/>
            <person name="Ahn H.K."/>
            <person name="Yeam I."/>
            <person name="Giovannoni J.J."/>
            <person name="Rose J.K."/>
            <person name="Sorensen I."/>
            <person name="Lee S.J."/>
            <person name="Kim R.W."/>
            <person name="Choi I.Y."/>
            <person name="Choi B.S."/>
            <person name="Lim J.S."/>
            <person name="Lee Y.H."/>
            <person name="Choi D."/>
        </authorList>
    </citation>
    <scope>NUCLEOTIDE SEQUENCE [LARGE SCALE GENOMIC DNA]</scope>
    <source>
        <strain evidence="2">cv. CM334</strain>
    </source>
</reference>
<dbReference type="OMA" id="NTIMERI"/>
<comment type="caution">
    <text evidence="1">The sequence shown here is derived from an EMBL/GenBank/DDBJ whole genome shotgun (WGS) entry which is preliminary data.</text>
</comment>
<evidence type="ECO:0000313" key="1">
    <source>
        <dbReference type="EMBL" id="PHT74109.1"/>
    </source>
</evidence>